<feature type="signal peptide" evidence="2">
    <location>
        <begin position="1"/>
        <end position="18"/>
    </location>
</feature>
<comment type="caution">
    <text evidence="3">The sequence shown here is derived from an EMBL/GenBank/DDBJ whole genome shotgun (WGS) entry which is preliminary data.</text>
</comment>
<feature type="compositionally biased region" description="Gly residues" evidence="1">
    <location>
        <begin position="70"/>
        <end position="80"/>
    </location>
</feature>
<sequence>MQLFYLLPFVVVASHAAALPQPAGLSEQYSSNVDITLASFFETRSYQHVLNTQEDSATLMSLERRVDSGGASGGNSGGSGPPSPPLLTPEDVKDIIASFFKDNDFSSANISSTIDRVQDGIVGFYKDGEKAKKEIGGTAGAMLKRYLERSIYVIVALIDWMEKEAMAILRATRSVVGATKFREIFRAFIAARAESAKLADKKEREVTGAVLNILAKTGTVIENVNTIHTSFGDLFNNRIALFTLLGSPLKDFEATKVLYGYISNAVTSLTKFLADQQNIHDGIIKALEPPPPK</sequence>
<evidence type="ECO:0000313" key="4">
    <source>
        <dbReference type="Proteomes" id="UP001648503"/>
    </source>
</evidence>
<dbReference type="EMBL" id="JAFCIX010000127">
    <property type="protein sequence ID" value="KAH6597872.1"/>
    <property type="molecule type" value="Genomic_DNA"/>
</dbReference>
<evidence type="ECO:0000256" key="2">
    <source>
        <dbReference type="SAM" id="SignalP"/>
    </source>
</evidence>
<keyword evidence="4" id="KW-1185">Reference proteome</keyword>
<proteinExistence type="predicted"/>
<name>A0ABQ8FJ90_9FUNG</name>
<gene>
    <name evidence="3" type="ORF">BASA50_004215</name>
</gene>
<dbReference type="Proteomes" id="UP001648503">
    <property type="component" value="Unassembled WGS sequence"/>
</dbReference>
<organism evidence="3 4">
    <name type="scientific">Batrachochytrium salamandrivorans</name>
    <dbReference type="NCBI Taxonomy" id="1357716"/>
    <lineage>
        <taxon>Eukaryota</taxon>
        <taxon>Fungi</taxon>
        <taxon>Fungi incertae sedis</taxon>
        <taxon>Chytridiomycota</taxon>
        <taxon>Chytridiomycota incertae sedis</taxon>
        <taxon>Chytridiomycetes</taxon>
        <taxon>Rhizophydiales</taxon>
        <taxon>Rhizophydiales incertae sedis</taxon>
        <taxon>Batrachochytrium</taxon>
    </lineage>
</organism>
<evidence type="ECO:0000313" key="3">
    <source>
        <dbReference type="EMBL" id="KAH6597872.1"/>
    </source>
</evidence>
<protein>
    <submittedName>
        <fullName evidence="3">Uncharacterized protein</fullName>
    </submittedName>
</protein>
<feature type="chain" id="PRO_5047363310" evidence="2">
    <location>
        <begin position="19"/>
        <end position="293"/>
    </location>
</feature>
<keyword evidence="2" id="KW-0732">Signal</keyword>
<accession>A0ABQ8FJ90</accession>
<evidence type="ECO:0000256" key="1">
    <source>
        <dbReference type="SAM" id="MobiDB-lite"/>
    </source>
</evidence>
<reference evidence="3 4" key="1">
    <citation type="submission" date="2021-02" db="EMBL/GenBank/DDBJ databases">
        <title>Variation within the Batrachochytrium salamandrivorans European outbreak.</title>
        <authorList>
            <person name="Kelly M."/>
            <person name="Pasmans F."/>
            <person name="Shea T.P."/>
            <person name="Munoz J.F."/>
            <person name="Carranza S."/>
            <person name="Cuomo C.A."/>
            <person name="Martel A."/>
        </authorList>
    </citation>
    <scope>NUCLEOTIDE SEQUENCE [LARGE SCALE GENOMIC DNA]</scope>
    <source>
        <strain evidence="3 4">AMFP18/2</strain>
    </source>
</reference>
<feature type="region of interest" description="Disordered" evidence="1">
    <location>
        <begin position="68"/>
        <end position="87"/>
    </location>
</feature>